<dbReference type="GO" id="GO:0016787">
    <property type="term" value="F:hydrolase activity"/>
    <property type="evidence" value="ECO:0007669"/>
    <property type="project" value="UniProtKB-KW"/>
</dbReference>
<evidence type="ECO:0000256" key="1">
    <source>
        <dbReference type="ARBA" id="ARBA00022801"/>
    </source>
</evidence>
<evidence type="ECO:0000256" key="5">
    <source>
        <dbReference type="ARBA" id="ARBA00048204"/>
    </source>
</evidence>
<comment type="function">
    <text evidence="6">Catalyzes the hydrolysis of queuosine 5'-phosphate, releasing the nucleobase queuine (q). Is required for salvage of queuine from exogenous queuosine (Q) that is imported and then converted to queuosine 5'-phosphate intracellularly.</text>
</comment>
<dbReference type="PANTHER" id="PTHR21314:SF0">
    <property type="entry name" value="QUEUOSINE 5'-PHOSPHATE N-GLYCOSYLASE_HYDROLASE"/>
    <property type="match status" value="1"/>
</dbReference>
<dbReference type="EMBL" id="BEGY01000060">
    <property type="protein sequence ID" value="GAX81044.1"/>
    <property type="molecule type" value="Genomic_DNA"/>
</dbReference>
<evidence type="ECO:0000256" key="6">
    <source>
        <dbReference type="RuleBase" id="RU365002"/>
    </source>
</evidence>
<dbReference type="InterPro" id="IPR019438">
    <property type="entry name" value="Q_salvage"/>
</dbReference>
<dbReference type="GO" id="GO:0006400">
    <property type="term" value="P:tRNA modification"/>
    <property type="evidence" value="ECO:0007669"/>
    <property type="project" value="TreeGrafter"/>
</dbReference>
<dbReference type="OrthoDB" id="416777at2759"/>
<comment type="similarity">
    <text evidence="2 6">Belongs to the QNG1 protein family.</text>
</comment>
<proteinExistence type="inferred from homology"/>
<protein>
    <recommendedName>
        <fullName evidence="3 6">Queuosine 5'-phosphate N-glycosylase/hydrolase</fullName>
        <ecNumber evidence="6">3.2.2.-</ecNumber>
    </recommendedName>
    <alternativeName>
        <fullName evidence="4 6">Queuosine-nucleotide N-glycosylase/hydrolase</fullName>
    </alternativeName>
</protein>
<keyword evidence="8" id="KW-1185">Reference proteome</keyword>
<dbReference type="Pfam" id="PF10343">
    <property type="entry name" value="Q_salvage"/>
    <property type="match status" value="2"/>
</dbReference>
<evidence type="ECO:0000313" key="8">
    <source>
        <dbReference type="Proteomes" id="UP000232323"/>
    </source>
</evidence>
<accession>A0A250XD84</accession>
<evidence type="ECO:0000256" key="4">
    <source>
        <dbReference type="ARBA" id="ARBA00035393"/>
    </source>
</evidence>
<sequence length="512" mass="56928">MLDHPVLESCEFIVSQSGHVKVDLEAIEAVVAKLEVTDVEEIVSPKAFDAESHFCDGTPLTVQYLLVVDALNFCFWPEIDLEYEHLSKGVKASVLSEPTCISAERLSTISGQGVGDLLGWKGSLPQLEERARLLREVGKTLLDSFDGQASNLVAAAKGSAVKLVQLVTSYLPGFRDQAVYKGKQVFFYKRAQIFVGDVYGAFQGKGLGAFNDIHELTMFPDYRWIGPQLIPAMEIESHFCDGTPLTVQYLLVVDALNFCFWPEIDLEYEHLSKGVKASVLSDPTCISAERLSTISEQGVGDLLGWKGRLPQLEERARLLREVGRTLLDSFDGQSSNLVAAAKGSAVKLVQLVTSYLPGFRDQAVYKGKQVFFYKRAQIFVGDVYGAFQGKGLGAFNDIHELTMFPDYRVPVVLYVMGVLKYSPELDQKILSLTQISAGSEEECEIRAASVVAVQELRKAISRRFSASSLLSSGEEKLQSMPTAVQLDWWLWHQGERSRHSHPPHHRTMTIFY</sequence>
<reference evidence="7 8" key="1">
    <citation type="submission" date="2017-08" db="EMBL/GenBank/DDBJ databases">
        <title>Acidophilic green algal genome provides insights into adaptation to an acidic environment.</title>
        <authorList>
            <person name="Hirooka S."/>
            <person name="Hirose Y."/>
            <person name="Kanesaki Y."/>
            <person name="Higuchi S."/>
            <person name="Fujiwara T."/>
            <person name="Onuma R."/>
            <person name="Era A."/>
            <person name="Ohbayashi R."/>
            <person name="Uzuka A."/>
            <person name="Nozaki H."/>
            <person name="Yoshikawa H."/>
            <person name="Miyagishima S.Y."/>
        </authorList>
    </citation>
    <scope>NUCLEOTIDE SEQUENCE [LARGE SCALE GENOMIC DNA]</scope>
    <source>
        <strain evidence="7 8">NIES-2499</strain>
    </source>
</reference>
<evidence type="ECO:0000256" key="2">
    <source>
        <dbReference type="ARBA" id="ARBA00035119"/>
    </source>
</evidence>
<keyword evidence="1 6" id="KW-0378">Hydrolase</keyword>
<dbReference type="AlphaFoldDB" id="A0A250XD84"/>
<evidence type="ECO:0000256" key="3">
    <source>
        <dbReference type="ARBA" id="ARBA00035306"/>
    </source>
</evidence>
<organism evidence="7 8">
    <name type="scientific">Chlamydomonas eustigma</name>
    <dbReference type="NCBI Taxonomy" id="1157962"/>
    <lineage>
        <taxon>Eukaryota</taxon>
        <taxon>Viridiplantae</taxon>
        <taxon>Chlorophyta</taxon>
        <taxon>core chlorophytes</taxon>
        <taxon>Chlorophyceae</taxon>
        <taxon>CS clade</taxon>
        <taxon>Chlamydomonadales</taxon>
        <taxon>Chlamydomonadaceae</taxon>
        <taxon>Chlamydomonas</taxon>
    </lineage>
</organism>
<dbReference type="Proteomes" id="UP000232323">
    <property type="component" value="Unassembled WGS sequence"/>
</dbReference>
<evidence type="ECO:0000313" key="7">
    <source>
        <dbReference type="EMBL" id="GAX81044.1"/>
    </source>
</evidence>
<dbReference type="EC" id="3.2.2.-" evidence="6"/>
<dbReference type="PANTHER" id="PTHR21314">
    <property type="entry name" value="QUEUOSINE 5'-PHOSPHATE N-GLYCOSYLASE_HYDROLASE-RELATED"/>
    <property type="match status" value="1"/>
</dbReference>
<comment type="caution">
    <text evidence="7">The sequence shown here is derived from an EMBL/GenBank/DDBJ whole genome shotgun (WGS) entry which is preliminary data.</text>
</comment>
<gene>
    <name evidence="7" type="ORF">CEUSTIGMA_g8479.t1</name>
</gene>
<comment type="catalytic activity">
    <reaction evidence="5 6">
        <text>queuosine 5'-phosphate + H2O = queuine + D-ribose 5-phosphate</text>
        <dbReference type="Rhea" id="RHEA:75387"/>
        <dbReference type="ChEBI" id="CHEBI:15377"/>
        <dbReference type="ChEBI" id="CHEBI:17433"/>
        <dbReference type="ChEBI" id="CHEBI:78346"/>
        <dbReference type="ChEBI" id="CHEBI:194371"/>
    </reaction>
    <physiologicalReaction direction="left-to-right" evidence="5 6">
        <dbReference type="Rhea" id="RHEA:75388"/>
    </physiologicalReaction>
</comment>
<name>A0A250XD84_9CHLO</name>